<name>A0A8C4NIQ1_EPTBU</name>
<dbReference type="Ensembl" id="ENSEBUT00000007821.1">
    <property type="protein sequence ID" value="ENSEBUP00000007341.1"/>
    <property type="gene ID" value="ENSEBUG00000004794.1"/>
</dbReference>
<dbReference type="InterPro" id="IPR013907">
    <property type="entry name" value="Sds3"/>
</dbReference>
<dbReference type="GO" id="GO:0005654">
    <property type="term" value="C:nucleoplasm"/>
    <property type="evidence" value="ECO:0007669"/>
    <property type="project" value="UniProtKB-ARBA"/>
</dbReference>
<dbReference type="Pfam" id="PF08598">
    <property type="entry name" value="Sds3"/>
    <property type="match status" value="1"/>
</dbReference>
<evidence type="ECO:0000256" key="6">
    <source>
        <dbReference type="SAM" id="Coils"/>
    </source>
</evidence>
<reference evidence="7" key="2">
    <citation type="submission" date="2025-09" db="UniProtKB">
        <authorList>
            <consortium name="Ensembl"/>
        </authorList>
    </citation>
    <scope>IDENTIFICATION</scope>
</reference>
<keyword evidence="2" id="KW-0678">Repressor</keyword>
<proteinExistence type="predicted"/>
<reference evidence="7" key="1">
    <citation type="submission" date="2025-08" db="UniProtKB">
        <authorList>
            <consortium name="Ensembl"/>
        </authorList>
    </citation>
    <scope>IDENTIFICATION</scope>
</reference>
<protein>
    <submittedName>
        <fullName evidence="7">SDS3 homolog, SIN3A corepressor complex component</fullName>
    </submittedName>
</protein>
<evidence type="ECO:0000256" key="5">
    <source>
        <dbReference type="ARBA" id="ARBA00023242"/>
    </source>
</evidence>
<keyword evidence="6" id="KW-0175">Coiled coil</keyword>
<evidence type="ECO:0000256" key="1">
    <source>
        <dbReference type="ARBA" id="ARBA00004123"/>
    </source>
</evidence>
<evidence type="ECO:0000313" key="7">
    <source>
        <dbReference type="Ensembl" id="ENSEBUP00000007341.1"/>
    </source>
</evidence>
<dbReference type="GeneTree" id="ENSGT00910000144281"/>
<keyword evidence="8" id="KW-1185">Reference proteome</keyword>
<evidence type="ECO:0000256" key="3">
    <source>
        <dbReference type="ARBA" id="ARBA00023015"/>
    </source>
</evidence>
<accession>A0A8C4NIQ1</accession>
<evidence type="ECO:0000256" key="2">
    <source>
        <dbReference type="ARBA" id="ARBA00022491"/>
    </source>
</evidence>
<keyword evidence="4" id="KW-0804">Transcription</keyword>
<dbReference type="OMA" id="TERHSME"/>
<dbReference type="Proteomes" id="UP000694388">
    <property type="component" value="Unplaced"/>
</dbReference>
<evidence type="ECO:0000256" key="4">
    <source>
        <dbReference type="ARBA" id="ARBA00023163"/>
    </source>
</evidence>
<keyword evidence="5" id="KW-0539">Nucleus</keyword>
<evidence type="ECO:0000313" key="8">
    <source>
        <dbReference type="Proteomes" id="UP000694388"/>
    </source>
</evidence>
<dbReference type="AlphaFoldDB" id="A0A8C4NIQ1"/>
<dbReference type="PANTHER" id="PTHR21964">
    <property type="entry name" value="BREAST CANCER METASTASIS-SUPPRESSOR 1"/>
    <property type="match status" value="1"/>
</dbReference>
<organism evidence="7 8">
    <name type="scientific">Eptatretus burgeri</name>
    <name type="common">Inshore hagfish</name>
    <dbReference type="NCBI Taxonomy" id="7764"/>
    <lineage>
        <taxon>Eukaryota</taxon>
        <taxon>Metazoa</taxon>
        <taxon>Chordata</taxon>
        <taxon>Craniata</taxon>
        <taxon>Vertebrata</taxon>
        <taxon>Cyclostomata</taxon>
        <taxon>Myxini</taxon>
        <taxon>Myxiniformes</taxon>
        <taxon>Myxinidae</taxon>
        <taxon>Eptatretinae</taxon>
        <taxon>Eptatretus</taxon>
    </lineage>
</organism>
<keyword evidence="3" id="KW-0805">Transcription regulation</keyword>
<comment type="subcellular location">
    <subcellularLocation>
        <location evidence="1">Nucleus</location>
    </subcellularLocation>
</comment>
<sequence length="247" mass="28634">MIGGRCINNLRYADDTTLLAESKEDLIKLLQTVKKESWPGYVSSLQTETVERLYVKDKHAAVKEFDDKKVELKDNLVAELEEKRKMIENERLTMELTGDSMEVKAVMTRKLRRRPNDPIPLPDKRRKPTPYILFRKEQVCDDLKLLNKVKNSCLKPVIPAAPTPHSVPFQRCEARIDDGKLHYDNRWFHKSQPVYLDSRDSSRISCVISSVGTNEVWVRKTTDSTKIRVYLSQLQRGKYSICSRPTP</sequence>
<feature type="coiled-coil region" evidence="6">
    <location>
        <begin position="62"/>
        <end position="97"/>
    </location>
</feature>
<dbReference type="GO" id="GO:0010468">
    <property type="term" value="P:regulation of gene expression"/>
    <property type="evidence" value="ECO:0007669"/>
    <property type="project" value="UniProtKB-ARBA"/>
</dbReference>